<organism evidence="3">
    <name type="scientific">viral metagenome</name>
    <dbReference type="NCBI Taxonomy" id="1070528"/>
    <lineage>
        <taxon>unclassified sequences</taxon>
        <taxon>metagenomes</taxon>
        <taxon>organismal metagenomes</taxon>
    </lineage>
</organism>
<name>A0A6M3KV75_9ZZZZ</name>
<dbReference type="AlphaFoldDB" id="A0A6M3KV75"/>
<dbReference type="InterPro" id="IPR010902">
    <property type="entry name" value="NUMOD4"/>
</dbReference>
<dbReference type="EMBL" id="MT142602">
    <property type="protein sequence ID" value="QJA85909.1"/>
    <property type="molecule type" value="Genomic_DNA"/>
</dbReference>
<dbReference type="InterPro" id="IPR044925">
    <property type="entry name" value="His-Me_finger_sf"/>
</dbReference>
<protein>
    <submittedName>
        <fullName evidence="3">Putative homing endonuclease</fullName>
    </submittedName>
</protein>
<proteinExistence type="predicted"/>
<dbReference type="InterPro" id="IPR003615">
    <property type="entry name" value="HNH_nuc"/>
</dbReference>
<evidence type="ECO:0000259" key="2">
    <source>
        <dbReference type="Pfam" id="PF13392"/>
    </source>
</evidence>
<gene>
    <name evidence="3" type="ORF">MM415B02161_0014</name>
</gene>
<feature type="domain" description="NUMOD4" evidence="1">
    <location>
        <begin position="11"/>
        <end position="57"/>
    </location>
</feature>
<accession>A0A6M3KV75</accession>
<evidence type="ECO:0000313" key="3">
    <source>
        <dbReference type="EMBL" id="QJA85909.1"/>
    </source>
</evidence>
<reference evidence="3" key="1">
    <citation type="submission" date="2020-03" db="EMBL/GenBank/DDBJ databases">
        <title>The deep terrestrial virosphere.</title>
        <authorList>
            <person name="Holmfeldt K."/>
            <person name="Nilsson E."/>
            <person name="Simone D."/>
            <person name="Lopez-Fernandez M."/>
            <person name="Wu X."/>
            <person name="de Brujin I."/>
            <person name="Lundin D."/>
            <person name="Andersson A."/>
            <person name="Bertilsson S."/>
            <person name="Dopson M."/>
        </authorList>
    </citation>
    <scope>NUCLEOTIDE SEQUENCE</scope>
    <source>
        <strain evidence="3">MM415B02161</strain>
    </source>
</reference>
<dbReference type="GO" id="GO:0004519">
    <property type="term" value="F:endonuclease activity"/>
    <property type="evidence" value="ECO:0007669"/>
    <property type="project" value="UniProtKB-KW"/>
</dbReference>
<dbReference type="GO" id="GO:0016788">
    <property type="term" value="F:hydrolase activity, acting on ester bonds"/>
    <property type="evidence" value="ECO:0007669"/>
    <property type="project" value="InterPro"/>
</dbReference>
<keyword evidence="3" id="KW-0378">Hydrolase</keyword>
<evidence type="ECO:0000259" key="1">
    <source>
        <dbReference type="Pfam" id="PF07463"/>
    </source>
</evidence>
<keyword evidence="3" id="KW-0255">Endonuclease</keyword>
<dbReference type="Pfam" id="PF13392">
    <property type="entry name" value="HNH_3"/>
    <property type="match status" value="1"/>
</dbReference>
<dbReference type="SUPFAM" id="SSF54060">
    <property type="entry name" value="His-Me finger endonucleases"/>
    <property type="match status" value="1"/>
</dbReference>
<dbReference type="Gene3D" id="3.90.75.20">
    <property type="match status" value="1"/>
</dbReference>
<keyword evidence="3" id="KW-0540">Nuclease</keyword>
<feature type="domain" description="HNH nuclease" evidence="2">
    <location>
        <begin position="89"/>
        <end position="132"/>
    </location>
</feature>
<dbReference type="Pfam" id="PF07463">
    <property type="entry name" value="NUMOD4"/>
    <property type="match status" value="1"/>
</dbReference>
<sequence>MPKSVTQLDGEVWKVILGWENYSVSNLGRVKRNAHRTWNRGSSRYRPHWKFYPEKLMNTRMARNNANYPNGRYEYVPLSGPDGNDKNAMVHQLVLEAFVGPRPAKHEARHMDCDSSNNKLSNLKWGTSAENKQDTITKYGEYKWKGKPAWMPYLRTFPMMA</sequence>